<dbReference type="PANTHER" id="PTHR24148:SF82">
    <property type="entry name" value="HETEROKARYON INCOMPATIBILITY DOMAIN-CONTAINING PROTEIN"/>
    <property type="match status" value="1"/>
</dbReference>
<evidence type="ECO:0000313" key="5">
    <source>
        <dbReference type="Proteomes" id="UP001305779"/>
    </source>
</evidence>
<feature type="region of interest" description="Disordered" evidence="1">
    <location>
        <begin position="30"/>
        <end position="49"/>
    </location>
</feature>
<dbReference type="InterPro" id="IPR010730">
    <property type="entry name" value="HET"/>
</dbReference>
<evidence type="ECO:0000256" key="2">
    <source>
        <dbReference type="SAM" id="SignalP"/>
    </source>
</evidence>
<feature type="region of interest" description="Disordered" evidence="1">
    <location>
        <begin position="190"/>
        <end position="212"/>
    </location>
</feature>
<organism evidence="4 5">
    <name type="scientific">Zasmidium cellare</name>
    <name type="common">Wine cellar mold</name>
    <name type="synonym">Racodium cellare</name>
    <dbReference type="NCBI Taxonomy" id="395010"/>
    <lineage>
        <taxon>Eukaryota</taxon>
        <taxon>Fungi</taxon>
        <taxon>Dikarya</taxon>
        <taxon>Ascomycota</taxon>
        <taxon>Pezizomycotina</taxon>
        <taxon>Dothideomycetes</taxon>
        <taxon>Dothideomycetidae</taxon>
        <taxon>Mycosphaerellales</taxon>
        <taxon>Mycosphaerellaceae</taxon>
        <taxon>Zasmidium</taxon>
    </lineage>
</organism>
<dbReference type="InterPro" id="IPR052895">
    <property type="entry name" value="HetReg/Transcr_Mod"/>
</dbReference>
<comment type="caution">
    <text evidence="4">The sequence shown here is derived from an EMBL/GenBank/DDBJ whole genome shotgun (WGS) entry which is preliminary data.</text>
</comment>
<feature type="domain" description="Heterokaryon incompatibility" evidence="3">
    <location>
        <begin position="805"/>
        <end position="939"/>
    </location>
</feature>
<feature type="domain" description="Heterokaryon incompatibility" evidence="3">
    <location>
        <begin position="304"/>
        <end position="457"/>
    </location>
</feature>
<evidence type="ECO:0000259" key="3">
    <source>
        <dbReference type="Pfam" id="PF06985"/>
    </source>
</evidence>
<evidence type="ECO:0000256" key="1">
    <source>
        <dbReference type="SAM" id="MobiDB-lite"/>
    </source>
</evidence>
<dbReference type="Proteomes" id="UP001305779">
    <property type="component" value="Unassembled WGS sequence"/>
</dbReference>
<proteinExistence type="predicted"/>
<protein>
    <recommendedName>
        <fullName evidence="3">Heterokaryon incompatibility domain-containing protein</fullName>
    </recommendedName>
</protein>
<keyword evidence="5" id="KW-1185">Reference proteome</keyword>
<name>A0ABR0E3X6_ZASCE</name>
<feature type="signal peptide" evidence="2">
    <location>
        <begin position="1"/>
        <end position="16"/>
    </location>
</feature>
<accession>A0ABR0E3X6</accession>
<feature type="chain" id="PRO_5046733263" description="Heterokaryon incompatibility domain-containing protein" evidence="2">
    <location>
        <begin position="17"/>
        <end position="1230"/>
    </location>
</feature>
<reference evidence="4 5" key="1">
    <citation type="journal article" date="2023" name="G3 (Bethesda)">
        <title>A chromosome-level genome assembly of Zasmidium syzygii isolated from banana leaves.</title>
        <authorList>
            <person name="van Westerhoven A.C."/>
            <person name="Mehrabi R."/>
            <person name="Talebi R."/>
            <person name="Steentjes M.B.F."/>
            <person name="Corcolon B."/>
            <person name="Chong P.A."/>
            <person name="Kema G.H.J."/>
            <person name="Seidl M.F."/>
        </authorList>
    </citation>
    <scope>NUCLEOTIDE SEQUENCE [LARGE SCALE GENOMIC DNA]</scope>
    <source>
        <strain evidence="4 5">P124</strain>
    </source>
</reference>
<dbReference type="PANTHER" id="PTHR24148">
    <property type="entry name" value="ANKYRIN REPEAT DOMAIN-CONTAINING PROTEIN 39 HOMOLOG-RELATED"/>
    <property type="match status" value="1"/>
</dbReference>
<dbReference type="EMBL" id="JAXOVC010000011">
    <property type="protein sequence ID" value="KAK4495926.1"/>
    <property type="molecule type" value="Genomic_DNA"/>
</dbReference>
<gene>
    <name evidence="4" type="ORF">PRZ48_013194</name>
</gene>
<sequence>MKHFTALSGLAALAAAAPFYPKPSGYPPLPTGALPPPPPGSGFPHPTAPLYPIPTGAPVPPPGTGIFTIGPVGTGTAPSFPIGTGTAPPLPIGTGPAYPYKREAQLESFSFPSLSLPTGGLGGGSGIAAPTGLPSISFPAGGLGGGSAAPTGLSGFGSGSGDLPSLSIPSGVVAPTGGLGEQRGYQGKIAAGSDESDAGETEESGEGDEDLHTNMMTDSQYLISSHGGGVHGGGVLPSRHGGSFLAIRPLDGRQETYNYRPLNNDLQEIRLLRFLRETTSPAGGPILSFRVETTSLLDDPIRPYYAISYAWGDEAEWTAIALDGIPIKVPRSAEQALRGALLGHADAELNVDYPFWIDAICIQQHDLSEKAKQVAMMRYIYPSAEAVLVWLGADDDATVGAFETARLLADDCAGWTRQNEISAEKRDSAQPPSGVDWNAFDTLLRSRWFTRLWVLQEVLSAKNVRCFRDGYFLPWTVLSKAVGWTYRQGFDQFLGSFAADDVLHKKFRLLFIDQLFDMSDPSLDRDAFDELLFLNFGFHTSNAFDRIYALLGLRGYELAAATYPDERIVPDYERRLTDTYAQAMYLGILSSQRLRYLSLVPVGRSRSTDWPSWVPQFDDLTDWRSLVALSFIIQRYDACNGIPLSISRTDDGKALRVSGVPIGEIANVFSLTPVQKVACHPGDSKEMAYRKFAIAWFLKPQTGQLRASAKQKLLKFANTLHDHKDQKLQVCEEDLSLQDLASFILYVLAQCSELVSVDEAKLLLANVGADEGNGWNFLDWIARMVEVLNFSSIALLHDGRTAMQALRTILRGLRQTSLDPTLPIWIDAICIRQADLAEKSKQVGMMREIYANAETVLVWLGEDGENTTIAALKTIRRLAKQSRRWQKRVAGLTQEEELSMWEKKNRLFWSERGPCGSDWRAVASFVRSDWFSRLWIIQEISFAKNVECFRGKCYIPWDDLETAVKWAIRKDFIGLRTFPESDVKNEESKSENFYFVRELIGMKGDPSKLATLSYRLLLNAHFNTSNPWDRVYALLSLESDPTTDMVRFSDSAGAVLTVDYNRPLKDLYSQATFLAMNRPERLVLLNIASSANHPRDSTNADNGWPSWVPKYDQLKSVCEEEWLAPDLDYDAFDDWRPSLRRSANGDTLMAEGFSIGRIASMLSLSPLRNFKNFSFDNRLDVYRRIGLEWFPQPSTSSSRVDLLATQKKMESLCDGLYARRAAHFRLWRMD</sequence>
<evidence type="ECO:0000313" key="4">
    <source>
        <dbReference type="EMBL" id="KAK4495926.1"/>
    </source>
</evidence>
<feature type="compositionally biased region" description="Acidic residues" evidence="1">
    <location>
        <begin position="194"/>
        <end position="209"/>
    </location>
</feature>
<dbReference type="Pfam" id="PF06985">
    <property type="entry name" value="HET"/>
    <property type="match status" value="2"/>
</dbReference>
<keyword evidence="2" id="KW-0732">Signal</keyword>